<comment type="caution">
    <text evidence="2">The sequence shown here is derived from an EMBL/GenBank/DDBJ whole genome shotgun (WGS) entry which is preliminary data.</text>
</comment>
<reference evidence="2" key="1">
    <citation type="submission" date="2022-01" db="EMBL/GenBank/DDBJ databases">
        <authorList>
            <person name="Jo J.-H."/>
            <person name="Im W.-T."/>
        </authorList>
    </citation>
    <scope>NUCLEOTIDE SEQUENCE</scope>
    <source>
        <strain evidence="2">NA20</strain>
    </source>
</reference>
<evidence type="ECO:0000313" key="2">
    <source>
        <dbReference type="EMBL" id="MCG2615932.1"/>
    </source>
</evidence>
<dbReference type="Proteomes" id="UP001165367">
    <property type="component" value="Unassembled WGS sequence"/>
</dbReference>
<dbReference type="EMBL" id="JAKLTR010000011">
    <property type="protein sequence ID" value="MCG2615932.1"/>
    <property type="molecule type" value="Genomic_DNA"/>
</dbReference>
<accession>A0ABS9KUF1</accession>
<dbReference type="RefSeq" id="WP_237874470.1">
    <property type="nucleotide sequence ID" value="NZ_JAKLTR010000011.1"/>
</dbReference>
<gene>
    <name evidence="2" type="ORF">LZZ85_16670</name>
</gene>
<protein>
    <submittedName>
        <fullName evidence="2">Uncharacterized protein</fullName>
    </submittedName>
</protein>
<organism evidence="2 3">
    <name type="scientific">Terrimonas ginsenosidimutans</name>
    <dbReference type="NCBI Taxonomy" id="2908004"/>
    <lineage>
        <taxon>Bacteria</taxon>
        <taxon>Pseudomonadati</taxon>
        <taxon>Bacteroidota</taxon>
        <taxon>Chitinophagia</taxon>
        <taxon>Chitinophagales</taxon>
        <taxon>Chitinophagaceae</taxon>
        <taxon>Terrimonas</taxon>
    </lineage>
</organism>
<feature type="region of interest" description="Disordered" evidence="1">
    <location>
        <begin position="1"/>
        <end position="40"/>
    </location>
</feature>
<feature type="compositionally biased region" description="Basic and acidic residues" evidence="1">
    <location>
        <begin position="30"/>
        <end position="40"/>
    </location>
</feature>
<name>A0ABS9KUF1_9BACT</name>
<evidence type="ECO:0000256" key="1">
    <source>
        <dbReference type="SAM" id="MobiDB-lite"/>
    </source>
</evidence>
<keyword evidence="3" id="KW-1185">Reference proteome</keyword>
<sequence length="63" mass="7217">MSKFIIGDNDPNAPKADNDYTPSLNYYQPDLHDKSEGSEYLDEELRMTEQPLMFDSAKTDGQE</sequence>
<evidence type="ECO:0000313" key="3">
    <source>
        <dbReference type="Proteomes" id="UP001165367"/>
    </source>
</evidence>
<proteinExistence type="predicted"/>